<organism evidence="3 4">
    <name type="scientific">Erythrobacter ramosus</name>
    <dbReference type="NCBI Taxonomy" id="35811"/>
    <lineage>
        <taxon>Bacteria</taxon>
        <taxon>Pseudomonadati</taxon>
        <taxon>Pseudomonadota</taxon>
        <taxon>Alphaproteobacteria</taxon>
        <taxon>Sphingomonadales</taxon>
        <taxon>Erythrobacteraceae</taxon>
        <taxon>Erythrobacter/Porphyrobacter group</taxon>
        <taxon>Erythrobacter</taxon>
    </lineage>
</organism>
<accession>A0A6I4UR05</accession>
<feature type="domain" description="Methyltransferase FkbM" evidence="1">
    <location>
        <begin position="38"/>
        <end position="187"/>
    </location>
</feature>
<gene>
    <name evidence="2" type="ORF">FHS52_003207</name>
    <name evidence="3" type="ORF">GRI59_15220</name>
</gene>
<dbReference type="PANTHER" id="PTHR34203:SF13">
    <property type="entry name" value="EXPRESSED PROTEIN"/>
    <property type="match status" value="1"/>
</dbReference>
<keyword evidence="3" id="KW-0808">Transferase</keyword>
<dbReference type="AlphaFoldDB" id="A0A6I4UR05"/>
<dbReference type="EMBL" id="WTYB01000006">
    <property type="protein sequence ID" value="MXP39957.1"/>
    <property type="molecule type" value="Genomic_DNA"/>
</dbReference>
<dbReference type="Proteomes" id="UP000430021">
    <property type="component" value="Unassembled WGS sequence"/>
</dbReference>
<protein>
    <submittedName>
        <fullName evidence="3">FkbM family methyltransferase</fullName>
    </submittedName>
</protein>
<dbReference type="EMBL" id="JACICE010000006">
    <property type="protein sequence ID" value="MBB3777210.1"/>
    <property type="molecule type" value="Genomic_DNA"/>
</dbReference>
<evidence type="ECO:0000259" key="1">
    <source>
        <dbReference type="Pfam" id="PF05050"/>
    </source>
</evidence>
<dbReference type="InterPro" id="IPR052514">
    <property type="entry name" value="SAM-dependent_MTase"/>
</dbReference>
<dbReference type="InterPro" id="IPR029063">
    <property type="entry name" value="SAM-dependent_MTases_sf"/>
</dbReference>
<evidence type="ECO:0000313" key="5">
    <source>
        <dbReference type="Proteomes" id="UP000548685"/>
    </source>
</evidence>
<dbReference type="SUPFAM" id="SSF53335">
    <property type="entry name" value="S-adenosyl-L-methionine-dependent methyltransferases"/>
    <property type="match status" value="1"/>
</dbReference>
<dbReference type="OrthoDB" id="7542440at2"/>
<dbReference type="RefSeq" id="WP_160762110.1">
    <property type="nucleotide sequence ID" value="NZ_BAAADZ010000003.1"/>
</dbReference>
<comment type="caution">
    <text evidence="3">The sequence shown here is derived from an EMBL/GenBank/DDBJ whole genome shotgun (WGS) entry which is preliminary data.</text>
</comment>
<dbReference type="InterPro" id="IPR006342">
    <property type="entry name" value="FkbM_mtfrase"/>
</dbReference>
<proteinExistence type="predicted"/>
<dbReference type="PANTHER" id="PTHR34203">
    <property type="entry name" value="METHYLTRANSFERASE, FKBM FAMILY PROTEIN"/>
    <property type="match status" value="1"/>
</dbReference>
<name>A0A6I4UR05_9SPHN</name>
<evidence type="ECO:0000313" key="4">
    <source>
        <dbReference type="Proteomes" id="UP000430021"/>
    </source>
</evidence>
<dbReference type="GO" id="GO:0008168">
    <property type="term" value="F:methyltransferase activity"/>
    <property type="evidence" value="ECO:0007669"/>
    <property type="project" value="UniProtKB-KW"/>
</dbReference>
<dbReference type="Pfam" id="PF05050">
    <property type="entry name" value="Methyltransf_21"/>
    <property type="match status" value="1"/>
</dbReference>
<reference evidence="3 4" key="1">
    <citation type="submission" date="2019-12" db="EMBL/GenBank/DDBJ databases">
        <title>Genomic-based taxomic classification of the family Erythrobacteraceae.</title>
        <authorList>
            <person name="Xu L."/>
        </authorList>
    </citation>
    <scope>NUCLEOTIDE SEQUENCE [LARGE SCALE GENOMIC DNA]</scope>
    <source>
        <strain evidence="3 4">JCM 10282</strain>
    </source>
</reference>
<evidence type="ECO:0000313" key="3">
    <source>
        <dbReference type="EMBL" id="MXP39957.1"/>
    </source>
</evidence>
<keyword evidence="5" id="KW-1185">Reference proteome</keyword>
<sequence>MTLPAEEKSVLEHELGLIFFDDCYGLRDLPKNLKTVVDVGANVGLFSLVARHHFPHAKVFAYEPNPLISSYLRSNLSALDIEIHQEAVGARQGAIKLNLGENSLHSTVTEDPTGEIPMVDFDTVVDRAGGVIDLLKLDCEGGEWDILESSASIGKVNNLAMEFHLWARPERTLEDMTDLIKQRGFKIERIERKNLQDFGLIIATRHEKA</sequence>
<reference evidence="2 5" key="2">
    <citation type="submission" date="2020-08" db="EMBL/GenBank/DDBJ databases">
        <title>Genomic Encyclopedia of Type Strains, Phase IV (KMG-IV): sequencing the most valuable type-strain genomes for metagenomic binning, comparative biology and taxonomic classification.</title>
        <authorList>
            <person name="Goeker M."/>
        </authorList>
    </citation>
    <scope>NUCLEOTIDE SEQUENCE [LARGE SCALE GENOMIC DNA]</scope>
    <source>
        <strain evidence="2 5">DSM 8510</strain>
    </source>
</reference>
<dbReference type="Gene3D" id="3.40.50.150">
    <property type="entry name" value="Vaccinia Virus protein VP39"/>
    <property type="match status" value="1"/>
</dbReference>
<dbReference type="Proteomes" id="UP000548685">
    <property type="component" value="Unassembled WGS sequence"/>
</dbReference>
<keyword evidence="3" id="KW-0489">Methyltransferase</keyword>
<dbReference type="GO" id="GO:0032259">
    <property type="term" value="P:methylation"/>
    <property type="evidence" value="ECO:0007669"/>
    <property type="project" value="UniProtKB-KW"/>
</dbReference>
<evidence type="ECO:0000313" key="2">
    <source>
        <dbReference type="EMBL" id="MBB3777210.1"/>
    </source>
</evidence>
<dbReference type="NCBIfam" id="TIGR01444">
    <property type="entry name" value="fkbM_fam"/>
    <property type="match status" value="1"/>
</dbReference>